<evidence type="ECO:0000256" key="3">
    <source>
        <dbReference type="ARBA" id="ARBA00022558"/>
    </source>
</evidence>
<dbReference type="EMBL" id="JBDPZD010000004">
    <property type="protein sequence ID" value="MEO3692633.1"/>
    <property type="molecule type" value="Genomic_DNA"/>
</dbReference>
<keyword evidence="8" id="KW-0732">Signal</keyword>
<feature type="domain" description="PA14" evidence="9">
    <location>
        <begin position="205"/>
        <end position="351"/>
    </location>
</feature>
<evidence type="ECO:0000256" key="6">
    <source>
        <dbReference type="ARBA" id="ARBA00023263"/>
    </source>
</evidence>
<evidence type="ECO:0000313" key="10">
    <source>
        <dbReference type="EMBL" id="MEO3692633.1"/>
    </source>
</evidence>
<evidence type="ECO:0000256" key="8">
    <source>
        <dbReference type="SAM" id="SignalP"/>
    </source>
</evidence>
<proteinExistence type="inferred from homology"/>
<gene>
    <name evidence="10" type="ORF">ABDJ85_14240</name>
</gene>
<dbReference type="SMART" id="SM00758">
    <property type="entry name" value="PA14"/>
    <property type="match status" value="1"/>
</dbReference>
<evidence type="ECO:0000256" key="5">
    <source>
        <dbReference type="ARBA" id="ARBA00022837"/>
    </source>
</evidence>
<comment type="caution">
    <text evidence="10">The sequence shown here is derived from an EMBL/GenBank/DDBJ whole genome shotgun (WGS) entry which is preliminary data.</text>
</comment>
<keyword evidence="11" id="KW-1185">Reference proteome</keyword>
<dbReference type="SUPFAM" id="SSF50998">
    <property type="entry name" value="Quinoprotein alcohol dehydrogenase-like"/>
    <property type="match status" value="1"/>
</dbReference>
<comment type="subcellular location">
    <subcellularLocation>
        <location evidence="1">Fimbrium</location>
    </subcellularLocation>
</comment>
<dbReference type="Pfam" id="PF07691">
    <property type="entry name" value="PA14"/>
    <property type="match status" value="1"/>
</dbReference>
<comment type="similarity">
    <text evidence="2">Belongs to the PilY1 family.</text>
</comment>
<keyword evidence="3" id="KW-1029">Fimbrium biogenesis</keyword>
<evidence type="ECO:0000313" key="11">
    <source>
        <dbReference type="Proteomes" id="UP001495147"/>
    </source>
</evidence>
<evidence type="ECO:0000256" key="1">
    <source>
        <dbReference type="ARBA" id="ARBA00004561"/>
    </source>
</evidence>
<keyword evidence="5" id="KW-0106">Calcium</keyword>
<sequence length="1420" mass="150444">MNFNLTQKIIQGALVAAAISGVCVSTPAAIPLADQPILSAVSVPGNLALALSVEFPTAISVAHPNRTYSADNTYIGYFDPAKCYSYRYTDGTSTDNYFYPDGAATNRTCSNKWSGNYLNWATMQTIDPFRWALTGGYRVIDTSSLTVLEKAWASNQGGTTNFPDSTLSGATLISGATPFSSTSLTSRAWAQGNKLRLVTPTPDGQNGTSFTATYFHNKTLTAPSAMSRAEGSINYVKGGTWPTGVNQDNMSARWVGQVTAPSTGNYTFRIRGDDGVRLKVKKNANGNWTSLGDTGWKDQGATNYDLAVNGVTANDTLYIEAEYYQGGGGAEISLQWQPPGAGGFTVVGASTVSITDTATHYNPANALVAGQVYEFFVRVKVCDSAPAAGGLESNCTQYPNGNYKPTGLMQAYSDKIRYSAFGYLNDSSSTRDGGVLRARQKFIAPMKPVPGGLPVANPSTEWDAATGVMLINPDAQDATDTTTNFGVTVTNSGVMNYLNKFGEITPGTYKTYDPVGELYYAAQRYLRNLGNVSAWTSMGGANVATKTTYVDGFPVITNWNDPIQYSCQRNFILGIGDVNTHADRNLPGSTGNSEPSKPSEVTSDSSVNATDWTNKVGVLQGLGNSLAASQPYNGCCTNNGALMAGLAYWANVSDIRPDLTGVQTIQTYWLDVLEFQAYKSNNQFYLAAKYGGFNPPANFSPDTATAAQFANNAATKSWWATTPDTVADGSPRPDNYYTAARADQLVSGLSKAFSSIATKLAAYSTSFSTSQPQVSTLGVATYSAKYDAKYWTGDVVASQTSFDANTGDPTSVGQWNLTNTLAAQANGTGWDTGRNIVSYNSSSKVGVAFRLANLAAGQVTALKTPYGGGNDAGNYINYVRGDRTNERSSVTSGSTQAYRDRASLLGDVVNAKTIPVGPPAFPFAAAYNPGYDTFKTTYANRAPMVYVAANDGMLHAIDGSLTTSTLSGSTPGREVWAYIPGAIIPGPTATPSVNGLASLGNPDFTHHYLVDATPTVADVNFGKSGGDNSSTDWRTILVAGLGKGGKAYYALDITNPASVTSEATAAQKVLWEFSDSSLGYTYGQPIVTKTRKYGWVVIVSSGYNNADGVGYLYFIHPKTGALLEKVAVPCSPDCSASNQSGLSPVNAFVLNAADGYADAVYAGDLLGNVWRLDITGTSGYPTPIKFAVLTASDGTPLPVTAKPLPVVQPHTNLRYVAIGTGRLLDQSDISSTQPQRFFVILDGTNAVFSKDGTVNNETSTLPENVTFPIRTSNLAQRASLTTQINLDLRTQLGWYFDLGLSGSGSGWRVLTDPASFYGMLAFATTSPTTVDACSPDGKSRIYVVSIGDGYCALDTADSACYASNFDGVVTDLSFISRNVDGVGKLGLITGTSTGAKLNIRTKQPGTIGIKRLNTREILVN</sequence>
<feature type="compositionally biased region" description="Polar residues" evidence="7">
    <location>
        <begin position="587"/>
        <end position="607"/>
    </location>
</feature>
<feature type="chain" id="PRO_5045138367" evidence="8">
    <location>
        <begin position="29"/>
        <end position="1420"/>
    </location>
</feature>
<protein>
    <submittedName>
        <fullName evidence="10">PilC/PilY family type IV pilus protein</fullName>
    </submittedName>
</protein>
<dbReference type="InterPro" id="IPR011047">
    <property type="entry name" value="Quinoprotein_ADH-like_sf"/>
</dbReference>
<organism evidence="10 11">
    <name type="scientific">Roseateles paludis</name>
    <dbReference type="NCBI Taxonomy" id="3145238"/>
    <lineage>
        <taxon>Bacteria</taxon>
        <taxon>Pseudomonadati</taxon>
        <taxon>Pseudomonadota</taxon>
        <taxon>Betaproteobacteria</taxon>
        <taxon>Burkholderiales</taxon>
        <taxon>Sphaerotilaceae</taxon>
        <taxon>Roseateles</taxon>
    </lineage>
</organism>
<dbReference type="Gene3D" id="3.90.182.10">
    <property type="entry name" value="Toxin - Anthrax Protective Antigen,domain 1"/>
    <property type="match status" value="1"/>
</dbReference>
<accession>A0ABV0G4H2</accession>
<dbReference type="Pfam" id="PF05567">
    <property type="entry name" value="T4P_PilY1"/>
    <property type="match status" value="1"/>
</dbReference>
<reference evidence="10 11" key="1">
    <citation type="submission" date="2024-05" db="EMBL/GenBank/DDBJ databases">
        <title>Roseateles sp. DJS-2-20 16S ribosomal RNA gene Genome sequencing and assembly.</title>
        <authorList>
            <person name="Woo H."/>
        </authorList>
    </citation>
    <scope>NUCLEOTIDE SEQUENCE [LARGE SCALE GENOMIC DNA]</scope>
    <source>
        <strain evidence="10 11">DJS-2-20</strain>
    </source>
</reference>
<dbReference type="SUPFAM" id="SSF56988">
    <property type="entry name" value="Anthrax protective antigen"/>
    <property type="match status" value="1"/>
</dbReference>
<feature type="region of interest" description="Disordered" evidence="7">
    <location>
        <begin position="583"/>
        <end position="607"/>
    </location>
</feature>
<evidence type="ECO:0000259" key="9">
    <source>
        <dbReference type="PROSITE" id="PS51820"/>
    </source>
</evidence>
<dbReference type="RefSeq" id="WP_347705454.1">
    <property type="nucleotide sequence ID" value="NZ_JBDPZD010000004.1"/>
</dbReference>
<keyword evidence="6" id="KW-0281">Fimbrium</keyword>
<dbReference type="InterPro" id="IPR008707">
    <property type="entry name" value="B-propeller_PilY1"/>
</dbReference>
<name>A0ABV0G4H2_9BURK</name>
<dbReference type="Proteomes" id="UP001495147">
    <property type="component" value="Unassembled WGS sequence"/>
</dbReference>
<evidence type="ECO:0000256" key="4">
    <source>
        <dbReference type="ARBA" id="ARBA00022723"/>
    </source>
</evidence>
<feature type="signal peptide" evidence="8">
    <location>
        <begin position="1"/>
        <end position="28"/>
    </location>
</feature>
<dbReference type="PROSITE" id="PS51820">
    <property type="entry name" value="PA14"/>
    <property type="match status" value="1"/>
</dbReference>
<dbReference type="InterPro" id="IPR011658">
    <property type="entry name" value="PA14_dom"/>
</dbReference>
<evidence type="ECO:0000256" key="2">
    <source>
        <dbReference type="ARBA" id="ARBA00008387"/>
    </source>
</evidence>
<dbReference type="InterPro" id="IPR037524">
    <property type="entry name" value="PA14/GLEYA"/>
</dbReference>
<evidence type="ECO:0000256" key="7">
    <source>
        <dbReference type="SAM" id="MobiDB-lite"/>
    </source>
</evidence>
<keyword evidence="4" id="KW-0479">Metal-binding</keyword>